<organism evidence="2">
    <name type="scientific">marine sediment metagenome</name>
    <dbReference type="NCBI Taxonomy" id="412755"/>
    <lineage>
        <taxon>unclassified sequences</taxon>
        <taxon>metagenomes</taxon>
        <taxon>ecological metagenomes</taxon>
    </lineage>
</organism>
<reference evidence="2" key="1">
    <citation type="journal article" date="2015" name="Nature">
        <title>Complex archaea that bridge the gap between prokaryotes and eukaryotes.</title>
        <authorList>
            <person name="Spang A."/>
            <person name="Saw J.H."/>
            <person name="Jorgensen S.L."/>
            <person name="Zaremba-Niedzwiedzka K."/>
            <person name="Martijn J."/>
            <person name="Lind A.E."/>
            <person name="van Eijk R."/>
            <person name="Schleper C."/>
            <person name="Guy L."/>
            <person name="Ettema T.J."/>
        </authorList>
    </citation>
    <scope>NUCLEOTIDE SEQUENCE</scope>
</reference>
<sequence length="73" mass="8150">MNRRKRNGRGQSRPGRSMQPTAPGQPIAQATPARCDDCGARADTERERAHHHQGTGHRHWTLIRGVAPTYAVR</sequence>
<gene>
    <name evidence="2" type="ORF">LCGC14_1745520</name>
</gene>
<comment type="caution">
    <text evidence="2">The sequence shown here is derived from an EMBL/GenBank/DDBJ whole genome shotgun (WGS) entry which is preliminary data.</text>
</comment>
<feature type="compositionally biased region" description="Basic residues" evidence="1">
    <location>
        <begin position="49"/>
        <end position="60"/>
    </location>
</feature>
<accession>A0A0F9HT01</accession>
<evidence type="ECO:0000313" key="2">
    <source>
        <dbReference type="EMBL" id="KKM06282.1"/>
    </source>
</evidence>
<feature type="region of interest" description="Disordered" evidence="1">
    <location>
        <begin position="1"/>
        <end position="60"/>
    </location>
</feature>
<dbReference type="AlphaFoldDB" id="A0A0F9HT01"/>
<proteinExistence type="predicted"/>
<dbReference type="EMBL" id="LAZR01016031">
    <property type="protein sequence ID" value="KKM06282.1"/>
    <property type="molecule type" value="Genomic_DNA"/>
</dbReference>
<name>A0A0F9HT01_9ZZZZ</name>
<protein>
    <submittedName>
        <fullName evidence="2">Uncharacterized protein</fullName>
    </submittedName>
</protein>
<evidence type="ECO:0000256" key="1">
    <source>
        <dbReference type="SAM" id="MobiDB-lite"/>
    </source>
</evidence>
<feature type="compositionally biased region" description="Basic and acidic residues" evidence="1">
    <location>
        <begin position="34"/>
        <end position="48"/>
    </location>
</feature>